<accession>A0A0G2T5W7</accession>
<dbReference type="GO" id="GO:0006120">
    <property type="term" value="P:mitochondrial electron transport, NADH to ubiquinone"/>
    <property type="evidence" value="ECO:0007669"/>
    <property type="project" value="InterPro"/>
</dbReference>
<keyword evidence="15 18" id="KW-0496">Mitochondrion</keyword>
<comment type="similarity">
    <text evidence="3 18">Belongs to the complex I subunit 2 family.</text>
</comment>
<evidence type="ECO:0000256" key="16">
    <source>
        <dbReference type="ARBA" id="ARBA00023136"/>
    </source>
</evidence>
<keyword evidence="6" id="KW-0813">Transport</keyword>
<feature type="transmembrane region" description="Helical" evidence="18">
    <location>
        <begin position="270"/>
        <end position="292"/>
    </location>
</feature>
<feature type="transmembrane region" description="Helical" evidence="18">
    <location>
        <begin position="141"/>
        <end position="161"/>
    </location>
</feature>
<evidence type="ECO:0000256" key="11">
    <source>
        <dbReference type="ARBA" id="ARBA00022982"/>
    </source>
</evidence>
<evidence type="ECO:0000256" key="1">
    <source>
        <dbReference type="ARBA" id="ARBA00003257"/>
    </source>
</evidence>
<evidence type="ECO:0000259" key="19">
    <source>
        <dbReference type="Pfam" id="PF00361"/>
    </source>
</evidence>
<evidence type="ECO:0000256" key="7">
    <source>
        <dbReference type="ARBA" id="ARBA00022660"/>
    </source>
</evidence>
<evidence type="ECO:0000256" key="10">
    <source>
        <dbReference type="ARBA" id="ARBA00022967"/>
    </source>
</evidence>
<keyword evidence="8 18" id="KW-0812">Transmembrane</keyword>
<dbReference type="EC" id="7.1.1.2" evidence="4 18"/>
<evidence type="ECO:0000256" key="8">
    <source>
        <dbReference type="ARBA" id="ARBA00022692"/>
    </source>
</evidence>
<keyword evidence="9 18" id="KW-0999">Mitochondrion inner membrane</keyword>
<evidence type="ECO:0000256" key="13">
    <source>
        <dbReference type="ARBA" id="ARBA00023027"/>
    </source>
</evidence>
<evidence type="ECO:0000256" key="18">
    <source>
        <dbReference type="RuleBase" id="RU003403"/>
    </source>
</evidence>
<comment type="catalytic activity">
    <reaction evidence="17 18">
        <text>a ubiquinone + NADH + 5 H(+)(in) = a ubiquinol + NAD(+) + 4 H(+)(out)</text>
        <dbReference type="Rhea" id="RHEA:29091"/>
        <dbReference type="Rhea" id="RHEA-COMP:9565"/>
        <dbReference type="Rhea" id="RHEA-COMP:9566"/>
        <dbReference type="ChEBI" id="CHEBI:15378"/>
        <dbReference type="ChEBI" id="CHEBI:16389"/>
        <dbReference type="ChEBI" id="CHEBI:17976"/>
        <dbReference type="ChEBI" id="CHEBI:57540"/>
        <dbReference type="ChEBI" id="CHEBI:57945"/>
        <dbReference type="EC" id="7.1.1.2"/>
    </reaction>
</comment>
<comment type="function">
    <text evidence="18">Core subunit of the mitochondrial membrane respiratory chain NADH dehydrogenase (Complex I) which catalyzes electron transfer from NADH through the respiratory chain, using ubiquinone as an electron acceptor. Essential for the catalytic activity and assembly of complex I.</text>
</comment>
<dbReference type="InterPro" id="IPR050175">
    <property type="entry name" value="Complex_I_Subunit_2"/>
</dbReference>
<evidence type="ECO:0000313" key="20">
    <source>
        <dbReference type="EMBL" id="AKG95414.1"/>
    </source>
</evidence>
<evidence type="ECO:0000256" key="5">
    <source>
        <dbReference type="ARBA" id="ARBA00021008"/>
    </source>
</evidence>
<feature type="transmembrane region" description="Helical" evidence="18">
    <location>
        <begin position="168"/>
        <end position="185"/>
    </location>
</feature>
<feature type="transmembrane region" description="Helical" evidence="18">
    <location>
        <begin position="191"/>
        <end position="210"/>
    </location>
</feature>
<dbReference type="PANTHER" id="PTHR46552">
    <property type="entry name" value="NADH-UBIQUINONE OXIDOREDUCTASE CHAIN 2"/>
    <property type="match status" value="1"/>
</dbReference>
<evidence type="ECO:0000256" key="2">
    <source>
        <dbReference type="ARBA" id="ARBA00004448"/>
    </source>
</evidence>
<feature type="transmembrane region" description="Helical" evidence="18">
    <location>
        <begin position="83"/>
        <end position="105"/>
    </location>
</feature>
<feature type="transmembrane region" description="Helical" evidence="18">
    <location>
        <begin position="231"/>
        <end position="250"/>
    </location>
</feature>
<keyword evidence="10 18" id="KW-1278">Translocase</keyword>
<name>A0A0G2T5W7_9CRUS</name>
<protein>
    <recommendedName>
        <fullName evidence="5 18">NADH-ubiquinone oxidoreductase chain 2</fullName>
        <ecNumber evidence="4 18">7.1.1.2</ecNumber>
    </recommendedName>
</protein>
<dbReference type="GO" id="GO:0005743">
    <property type="term" value="C:mitochondrial inner membrane"/>
    <property type="evidence" value="ECO:0007669"/>
    <property type="project" value="UniProtKB-SubCell"/>
</dbReference>
<dbReference type="InterPro" id="IPR003917">
    <property type="entry name" value="NADH_UbQ_OxRdtase_chain2"/>
</dbReference>
<dbReference type="InterPro" id="IPR001750">
    <property type="entry name" value="ND/Mrp_TM"/>
</dbReference>
<keyword evidence="12 18" id="KW-1133">Transmembrane helix</keyword>
<dbReference type="Pfam" id="PF00361">
    <property type="entry name" value="Proton_antipo_M"/>
    <property type="match status" value="1"/>
</dbReference>
<sequence>MFNSLQSLIFLSGMVMGVWISIFNMSWIGVWVGLEMNLLCFIPFLTQSSKNYSEAGVSYFLTQACGSFILLMAGVSMENFSGFMKVCISLALLLKMGVSPFHFWYPWVASELKWEQFFFLSTLQKLAPLILLYSSELESSSSLIYLSIIMSGLVGGVGGINESSIRKLLVYSSINHLGWILIPLVGKNEFWVIYFFIYCFMLLNVVMMLIMHKIYYMNQLCSVMISWKGKLVLMVGLLSLGGMPPLLGFISKWGVISMSVKSIEMVSLTVMVMSSVITLFYYTRAGFSVLILNSANKFFYSVGLSVSIESYSLLVSLIGFWLSPIMVISFLQ</sequence>
<comment type="subcellular location">
    <subcellularLocation>
        <location evidence="2 18">Mitochondrion inner membrane</location>
        <topology evidence="2 18">Multi-pass membrane protein</topology>
    </subcellularLocation>
</comment>
<keyword evidence="14 18" id="KW-0830">Ubiquinone</keyword>
<keyword evidence="13 18" id="KW-0520">NAD</keyword>
<evidence type="ECO:0000256" key="9">
    <source>
        <dbReference type="ARBA" id="ARBA00022792"/>
    </source>
</evidence>
<dbReference type="GO" id="GO:0008137">
    <property type="term" value="F:NADH dehydrogenase (ubiquinone) activity"/>
    <property type="evidence" value="ECO:0007669"/>
    <property type="project" value="UniProtKB-EC"/>
</dbReference>
<proteinExistence type="inferred from homology"/>
<dbReference type="PANTHER" id="PTHR46552:SF1">
    <property type="entry name" value="NADH-UBIQUINONE OXIDOREDUCTASE CHAIN 2"/>
    <property type="match status" value="1"/>
</dbReference>
<evidence type="ECO:0000256" key="4">
    <source>
        <dbReference type="ARBA" id="ARBA00012944"/>
    </source>
</evidence>
<evidence type="ECO:0000256" key="15">
    <source>
        <dbReference type="ARBA" id="ARBA00023128"/>
    </source>
</evidence>
<gene>
    <name evidence="20" type="primary">nad2</name>
</gene>
<evidence type="ECO:0000256" key="17">
    <source>
        <dbReference type="ARBA" id="ARBA00049551"/>
    </source>
</evidence>
<evidence type="ECO:0000256" key="14">
    <source>
        <dbReference type="ARBA" id="ARBA00023075"/>
    </source>
</evidence>
<evidence type="ECO:0000256" key="6">
    <source>
        <dbReference type="ARBA" id="ARBA00022448"/>
    </source>
</evidence>
<dbReference type="PRINTS" id="PR01436">
    <property type="entry name" value="NADHDHGNASE2"/>
</dbReference>
<keyword evidence="7 18" id="KW-0679">Respiratory chain</keyword>
<feature type="transmembrane region" description="Helical" evidence="18">
    <location>
        <begin position="57"/>
        <end position="77"/>
    </location>
</feature>
<feature type="domain" description="NADH:quinone oxidoreductase/Mrp antiporter transmembrane" evidence="19">
    <location>
        <begin position="25"/>
        <end position="278"/>
    </location>
</feature>
<dbReference type="AlphaFoldDB" id="A0A0G2T5W7"/>
<reference evidence="20" key="1">
    <citation type="journal article" date="2015" name="G3 (Bethesda)">
        <title>Multiple Conserved Heteroplasmic Sites in tRNA Genes in the Mitochondrial Genomes of Terrestrial Isopods (Oniscidea).</title>
        <authorList>
            <person name="Chandler C.H."/>
            <person name="Badawi M."/>
            <person name="Moumen B."/>
            <person name="Greve P."/>
            <person name="Cordaux R."/>
        </authorList>
    </citation>
    <scope>NUCLEOTIDE SEQUENCE</scope>
</reference>
<evidence type="ECO:0000256" key="12">
    <source>
        <dbReference type="ARBA" id="ARBA00022989"/>
    </source>
</evidence>
<organism evidence="20">
    <name type="scientific">Cylisticus convexus</name>
    <dbReference type="NCBI Taxonomy" id="96835"/>
    <lineage>
        <taxon>Eukaryota</taxon>
        <taxon>Metazoa</taxon>
        <taxon>Ecdysozoa</taxon>
        <taxon>Arthropoda</taxon>
        <taxon>Crustacea</taxon>
        <taxon>Multicrustacea</taxon>
        <taxon>Malacostraca</taxon>
        <taxon>Eumalacostraca</taxon>
        <taxon>Peracarida</taxon>
        <taxon>Isopoda</taxon>
        <taxon>Oniscidea</taxon>
        <taxon>Crinocheta</taxon>
        <taxon>Cylisticidae</taxon>
        <taxon>Cylisticus</taxon>
    </lineage>
</organism>
<geneLocation type="mitochondrion" evidence="20"/>
<evidence type="ECO:0000256" key="3">
    <source>
        <dbReference type="ARBA" id="ARBA00007012"/>
    </source>
</evidence>
<keyword evidence="16 18" id="KW-0472">Membrane</keyword>
<comment type="function">
    <text evidence="1">Core subunit of the mitochondrial membrane respiratory chain NADH dehydrogenase (Complex I) that is believed to belong to the minimal assembly required for catalysis. Complex I functions in the transfer of electrons from NADH to the respiratory chain. The immediate electron acceptor for the enzyme is believed to be ubiquinone.</text>
</comment>
<dbReference type="EMBL" id="KR013002">
    <property type="protein sequence ID" value="AKG95414.1"/>
    <property type="molecule type" value="Genomic_DNA"/>
</dbReference>
<keyword evidence="11 18" id="KW-0249">Electron transport</keyword>